<evidence type="ECO:0000259" key="2">
    <source>
        <dbReference type="Pfam" id="PF02464"/>
    </source>
</evidence>
<evidence type="ECO:0000313" key="4">
    <source>
        <dbReference type="Proteomes" id="UP000431401"/>
    </source>
</evidence>
<dbReference type="SUPFAM" id="SSF142433">
    <property type="entry name" value="CinA-like"/>
    <property type="match status" value="1"/>
</dbReference>
<dbReference type="InterPro" id="IPR036653">
    <property type="entry name" value="CinA-like_C"/>
</dbReference>
<organism evidence="3 4">
    <name type="scientific">Nocardia aurantia</name>
    <dbReference type="NCBI Taxonomy" id="2585199"/>
    <lineage>
        <taxon>Bacteria</taxon>
        <taxon>Bacillati</taxon>
        <taxon>Actinomycetota</taxon>
        <taxon>Actinomycetes</taxon>
        <taxon>Mycobacteriales</taxon>
        <taxon>Nocardiaceae</taxon>
        <taxon>Nocardia</taxon>
    </lineage>
</organism>
<proteinExistence type="predicted"/>
<dbReference type="EMBL" id="WEGI01000015">
    <property type="protein sequence ID" value="MQY30790.1"/>
    <property type="molecule type" value="Genomic_DNA"/>
</dbReference>
<sequence>MVHAGRPAAVLTRGAPVSSPGAGPGHRSSAAPAAPPGSAVPEAGTAGPDPLTASVPAADLVRALRTAGLTVATAESLTAGLLAATIAGVPGASNVLRGGLIVYATDLKHTLAGVTPHTLATDGPVAPATAEQLAVGARNVCGADWGVGLTGVAGPDPQDGQPVGTVYLGFAGPEGTEVIRLKLPGDRWTIRLETVRAAVTELIRTLGSRPLTDV</sequence>
<dbReference type="Gene3D" id="3.90.950.20">
    <property type="entry name" value="CinA-like"/>
    <property type="match status" value="1"/>
</dbReference>
<gene>
    <name evidence="3" type="ORF">NRB56_63940</name>
</gene>
<evidence type="ECO:0000313" key="3">
    <source>
        <dbReference type="EMBL" id="MQY30790.1"/>
    </source>
</evidence>
<dbReference type="AlphaFoldDB" id="A0A7K0DYB1"/>
<evidence type="ECO:0000256" key="1">
    <source>
        <dbReference type="SAM" id="MobiDB-lite"/>
    </source>
</evidence>
<keyword evidence="4" id="KW-1185">Reference proteome</keyword>
<feature type="domain" description="CinA C-terminal" evidence="2">
    <location>
        <begin position="57"/>
        <end position="205"/>
    </location>
</feature>
<dbReference type="Pfam" id="PF02464">
    <property type="entry name" value="CinA"/>
    <property type="match status" value="1"/>
</dbReference>
<name>A0A7K0DYB1_9NOCA</name>
<feature type="region of interest" description="Disordered" evidence="1">
    <location>
        <begin position="1"/>
        <end position="51"/>
    </location>
</feature>
<accession>A0A7K0DYB1</accession>
<dbReference type="Proteomes" id="UP000431401">
    <property type="component" value="Unassembled WGS sequence"/>
</dbReference>
<comment type="caution">
    <text evidence="3">The sequence shown here is derived from an EMBL/GenBank/DDBJ whole genome shotgun (WGS) entry which is preliminary data.</text>
</comment>
<dbReference type="NCBIfam" id="TIGR00199">
    <property type="entry name" value="PncC_domain"/>
    <property type="match status" value="1"/>
</dbReference>
<reference evidence="3 4" key="1">
    <citation type="submission" date="2019-10" db="EMBL/GenBank/DDBJ databases">
        <title>Nocardia macrotermitis sp. nov. and Nocardia aurantia sp. nov., isolated from the gut of fungus growing-termite Macrotermes natalensis.</title>
        <authorList>
            <person name="Benndorf R."/>
            <person name="Schwitalla J."/>
            <person name="Martin K."/>
            <person name="De Beer W."/>
            <person name="Kaster A.-K."/>
            <person name="Vollmers J."/>
            <person name="Poulsen M."/>
            <person name="Beemelmanns C."/>
        </authorList>
    </citation>
    <scope>NUCLEOTIDE SEQUENCE [LARGE SCALE GENOMIC DNA]</scope>
    <source>
        <strain evidence="3 4">RB56</strain>
    </source>
</reference>
<feature type="compositionally biased region" description="Low complexity" evidence="1">
    <location>
        <begin position="14"/>
        <end position="44"/>
    </location>
</feature>
<dbReference type="InterPro" id="IPR008136">
    <property type="entry name" value="CinA_C"/>
</dbReference>
<protein>
    <recommendedName>
        <fullName evidence="2">CinA C-terminal domain-containing protein</fullName>
    </recommendedName>
</protein>